<evidence type="ECO:0000256" key="9">
    <source>
        <dbReference type="SAM" id="Coils"/>
    </source>
</evidence>
<keyword evidence="3" id="KW-0813">Transport</keyword>
<feature type="transmembrane region" description="Helical" evidence="11">
    <location>
        <begin position="733"/>
        <end position="753"/>
    </location>
</feature>
<feature type="transmembrane region" description="Helical" evidence="11">
    <location>
        <begin position="66"/>
        <end position="88"/>
    </location>
</feature>
<evidence type="ECO:0000256" key="4">
    <source>
        <dbReference type="ARBA" id="ARBA00022692"/>
    </source>
</evidence>
<evidence type="ECO:0000256" key="1">
    <source>
        <dbReference type="ARBA" id="ARBA00004653"/>
    </source>
</evidence>
<feature type="transmembrane region" description="Helical" evidence="11">
    <location>
        <begin position="628"/>
        <end position="653"/>
    </location>
</feature>
<feature type="region of interest" description="Disordered" evidence="10">
    <location>
        <begin position="41"/>
        <end position="60"/>
    </location>
</feature>
<dbReference type="GO" id="GO:0034067">
    <property type="term" value="P:protein localization to Golgi apparatus"/>
    <property type="evidence" value="ECO:0000318"/>
    <property type="project" value="GO_Central"/>
</dbReference>
<keyword evidence="5" id="KW-0653">Protein transport</keyword>
<feature type="coiled-coil region" evidence="9">
    <location>
        <begin position="99"/>
        <end position="137"/>
    </location>
</feature>
<dbReference type="AlphaFoldDB" id="A0A3Q7FVD6"/>
<dbReference type="GO" id="GO:0000139">
    <property type="term" value="C:Golgi membrane"/>
    <property type="evidence" value="ECO:0000318"/>
    <property type="project" value="GO_Central"/>
</dbReference>
<keyword evidence="6 11" id="KW-1133">Transmembrane helix</keyword>
<evidence type="ECO:0000256" key="5">
    <source>
        <dbReference type="ARBA" id="ARBA00022927"/>
    </source>
</evidence>
<evidence type="ECO:0000313" key="12">
    <source>
        <dbReference type="EnsemblPlants" id="Solyc03g120240.3.1"/>
    </source>
</evidence>
<dbReference type="InParanoid" id="A0A3Q7FVD6"/>
<evidence type="ECO:0000256" key="10">
    <source>
        <dbReference type="SAM" id="MobiDB-lite"/>
    </source>
</evidence>
<reference evidence="12" key="2">
    <citation type="submission" date="2019-01" db="UniProtKB">
        <authorList>
            <consortium name="EnsemblPlants"/>
        </authorList>
    </citation>
    <scope>IDENTIFICATION</scope>
    <source>
        <strain evidence="12">cv. Heinz 1706</strain>
    </source>
</reference>
<reference evidence="12" key="1">
    <citation type="journal article" date="2012" name="Nature">
        <title>The tomato genome sequence provides insights into fleshy fruit evolution.</title>
        <authorList>
            <consortium name="Tomato Genome Consortium"/>
        </authorList>
    </citation>
    <scope>NUCLEOTIDE SEQUENCE [LARGE SCALE GENOMIC DNA]</scope>
    <source>
        <strain evidence="12">cv. Heinz 1706</strain>
    </source>
</reference>
<keyword evidence="7" id="KW-0333">Golgi apparatus</keyword>
<protein>
    <submittedName>
        <fullName evidence="12">Uncharacterized protein</fullName>
    </submittedName>
</protein>
<dbReference type="OMA" id="NVKTHFI"/>
<feature type="transmembrane region" description="Helical" evidence="11">
    <location>
        <begin position="673"/>
        <end position="700"/>
    </location>
</feature>
<sequence>MASMHSENQKESNVCNRRSILFVGFSVLPLLNLRARALEGLSTDSQAQPQKEETEQTIQGSAGNPFVSLLNGLGVVGSGVLGSLYALARNEKAVSDATIESMKNKLKDKEDAFVSMKKQFESELLSEREDRNKLIRREGEERQALVNQLKSAKTTVISLGQELQNEKKLAEDLKFEIKGLQNDLMNTKEDKKKLQEELKEKLDLIQVLEEKITLLTTEIKDKEVSLRSNTSKLAEKESEVNSLSDMYQQSQDQLMNLTSEIKELKDEIQKRERELELKCVSEDNLNVQLNSLLLERDESKKELHAIQKEYSEFKSNSDEKVASDAKLLGEQEKRLHQLEEQLGTALSEASKNEVLIADLTREKENLRRMVDAELDNVNKLKQEIEVTQESLENSRSEVSDITVQLEQLRDLCSKLEAEVSKLQMELEETRASLQRNIDETKHSSELLAAELTTTKELLKKTNEEMHTMSDELVAVSENRDSLQTELVDVYKKAEHTANELKQEKSIVATLEEELKFLESQITREKELRKSLEDELEKATESLDEINRNVLALAEELELATSRNSSLEDEREVLRQSVSEQKQISQEAQENLEDAHSLVMKLGKERESLEKRAKKLEDEMAAAKVWDPWLIVAQIVCFQCLYYLTLGIFMTILVGTRVSRISLVYFFDYATVTASTVTGWCVIASFILSSLAGAGFLLYLIERAKKCLDFSATLYIVHLLICIIYGGWPSSITWWVVNVTGLAVMALLGEYLCIRRELREIPISKFRSRSVSEEKANEDMDEQIPLYRVDNMA</sequence>
<dbReference type="GO" id="GO:0006895">
    <property type="term" value="P:Golgi to endosome transport"/>
    <property type="evidence" value="ECO:0000318"/>
    <property type="project" value="GO_Central"/>
</dbReference>
<evidence type="ECO:0000256" key="6">
    <source>
        <dbReference type="ARBA" id="ARBA00022989"/>
    </source>
</evidence>
<organism evidence="12">
    <name type="scientific">Solanum lycopersicum</name>
    <name type="common">Tomato</name>
    <name type="synonym">Lycopersicon esculentum</name>
    <dbReference type="NCBI Taxonomy" id="4081"/>
    <lineage>
        <taxon>Eukaryota</taxon>
        <taxon>Viridiplantae</taxon>
        <taxon>Streptophyta</taxon>
        <taxon>Embryophyta</taxon>
        <taxon>Tracheophyta</taxon>
        <taxon>Spermatophyta</taxon>
        <taxon>Magnoliopsida</taxon>
        <taxon>eudicotyledons</taxon>
        <taxon>Gunneridae</taxon>
        <taxon>Pentapetalae</taxon>
        <taxon>asterids</taxon>
        <taxon>lamiids</taxon>
        <taxon>Solanales</taxon>
        <taxon>Solanaceae</taxon>
        <taxon>Solanoideae</taxon>
        <taxon>Solaneae</taxon>
        <taxon>Solanum</taxon>
        <taxon>Solanum subgen. Lycopersicon</taxon>
    </lineage>
</organism>
<dbReference type="InterPro" id="IPR019185">
    <property type="entry name" value="Integral_membrane_SYS1-rel"/>
</dbReference>
<dbReference type="EnsemblPlants" id="Solyc03g120240.3.1">
    <property type="protein sequence ID" value="Solyc03g120240.3.1"/>
    <property type="gene ID" value="Solyc03g120240.3"/>
</dbReference>
<evidence type="ECO:0000256" key="3">
    <source>
        <dbReference type="ARBA" id="ARBA00022448"/>
    </source>
</evidence>
<evidence type="ECO:0000256" key="8">
    <source>
        <dbReference type="ARBA" id="ARBA00023136"/>
    </source>
</evidence>
<keyword evidence="13" id="KW-1185">Reference proteome</keyword>
<dbReference type="GO" id="GO:0043001">
    <property type="term" value="P:Golgi to plasma membrane protein transport"/>
    <property type="evidence" value="ECO:0000318"/>
    <property type="project" value="GO_Central"/>
</dbReference>
<dbReference type="GO" id="GO:0005802">
    <property type="term" value="C:trans-Golgi network"/>
    <property type="evidence" value="ECO:0000318"/>
    <property type="project" value="GO_Central"/>
</dbReference>
<keyword evidence="8 11" id="KW-0472">Membrane</keyword>
<evidence type="ECO:0000256" key="11">
    <source>
        <dbReference type="SAM" id="Phobius"/>
    </source>
</evidence>
<name>A0A3Q7FVD6_SOLLC</name>
<evidence type="ECO:0000256" key="7">
    <source>
        <dbReference type="ARBA" id="ARBA00023034"/>
    </source>
</evidence>
<feature type="coiled-coil region" evidence="9">
    <location>
        <begin position="163"/>
        <end position="625"/>
    </location>
</feature>
<dbReference type="Pfam" id="PF09801">
    <property type="entry name" value="SYS1"/>
    <property type="match status" value="1"/>
</dbReference>
<proteinExistence type="inferred from homology"/>
<dbReference type="PANTHER" id="PTHR12952">
    <property type="entry name" value="SYS1"/>
    <property type="match status" value="1"/>
</dbReference>
<dbReference type="Gramene" id="Solyc03g120240.3.1">
    <property type="protein sequence ID" value="Solyc03g120240.3.1"/>
    <property type="gene ID" value="Solyc03g120240.3"/>
</dbReference>
<comment type="subcellular location">
    <subcellularLocation>
        <location evidence="1">Golgi apparatus membrane</location>
        <topology evidence="1">Multi-pass membrane protein</topology>
    </subcellularLocation>
</comment>
<dbReference type="Proteomes" id="UP000004994">
    <property type="component" value="Chromosome 3"/>
</dbReference>
<evidence type="ECO:0000256" key="2">
    <source>
        <dbReference type="ARBA" id="ARBA00008160"/>
    </source>
</evidence>
<evidence type="ECO:0000313" key="13">
    <source>
        <dbReference type="Proteomes" id="UP000004994"/>
    </source>
</evidence>
<feature type="transmembrane region" description="Helical" evidence="11">
    <location>
        <begin position="707"/>
        <end position="727"/>
    </location>
</feature>
<keyword evidence="9" id="KW-0175">Coiled coil</keyword>
<accession>A0A3Q7FVD6</accession>
<dbReference type="PANTHER" id="PTHR12952:SF0">
    <property type="entry name" value="PROTEIN SYS1 HOMOLOG"/>
    <property type="match status" value="1"/>
</dbReference>
<dbReference type="GO" id="GO:0005829">
    <property type="term" value="C:cytosol"/>
    <property type="evidence" value="ECO:0007669"/>
    <property type="project" value="GOC"/>
</dbReference>
<keyword evidence="4 11" id="KW-0812">Transmembrane</keyword>
<dbReference type="STRING" id="4081.A0A3Q7FVD6"/>
<dbReference type="FunCoup" id="A0A3Q7FVD6">
    <property type="interactions" value="1390"/>
</dbReference>
<comment type="similarity">
    <text evidence="2">Belongs to the SYS1 family.</text>
</comment>